<dbReference type="InterPro" id="IPR010998">
    <property type="entry name" value="Integrase_recombinase_N"/>
</dbReference>
<comment type="similarity">
    <text evidence="1">Belongs to the 'phage' integrase family.</text>
</comment>
<evidence type="ECO:0000313" key="5">
    <source>
        <dbReference type="EMBL" id="RHC81146.1"/>
    </source>
</evidence>
<sequence length="380" mass="43764">MPRKKVSKAKEPVRIRYKNLANGNKSIYLDIYQNGKRNYEFLKLYLVPETSSEAKIQNENTLVAANAIKSQRIIELTNDVAGIKNNGHKAKMRLTDFMIVYRDTQYAKGRYSVKPWVAATVHVINLWRPNATIREIDKQWCEEFIAWMLNDYETNKGTKVSKSTVACYLRCIRSALNLAVDSDMIAVNPVYRVKSDIFQLPESKRVFLTVEEVKKLMDTPIKKKHEQIKAAFLFSCFCGLRVSDVCKLTWRDIVQENGQCRIEITMIKTKQPLYLPLNKQAMRWLPKRGDAQVDDKVFPEVSKVHRETITKWAESAGITKHVTYHTSRHTFATMALTMGADLYTTSKLLGHKNVNTTQIYAKIVNRKKEEAVSLLDSAFE</sequence>
<organism evidence="5 6">
    <name type="scientific">Parabacteroides merdae</name>
    <dbReference type="NCBI Taxonomy" id="46503"/>
    <lineage>
        <taxon>Bacteria</taxon>
        <taxon>Pseudomonadati</taxon>
        <taxon>Bacteroidota</taxon>
        <taxon>Bacteroidia</taxon>
        <taxon>Bacteroidales</taxon>
        <taxon>Tannerellaceae</taxon>
        <taxon>Parabacteroides</taxon>
    </lineage>
</organism>
<protein>
    <submittedName>
        <fullName evidence="5">Site-specific integrase</fullName>
    </submittedName>
</protein>
<keyword evidence="3" id="KW-0233">DNA recombination</keyword>
<gene>
    <name evidence="5" type="ORF">DW828_16340</name>
</gene>
<dbReference type="InterPro" id="IPR011010">
    <property type="entry name" value="DNA_brk_join_enz"/>
</dbReference>
<evidence type="ECO:0000259" key="4">
    <source>
        <dbReference type="PROSITE" id="PS51898"/>
    </source>
</evidence>
<dbReference type="Pfam" id="PF13102">
    <property type="entry name" value="Phage_int_SAM_5"/>
    <property type="match status" value="1"/>
</dbReference>
<evidence type="ECO:0000256" key="2">
    <source>
        <dbReference type="ARBA" id="ARBA00023125"/>
    </source>
</evidence>
<dbReference type="GO" id="GO:0015074">
    <property type="term" value="P:DNA integration"/>
    <property type="evidence" value="ECO:0007669"/>
    <property type="project" value="InterPro"/>
</dbReference>
<dbReference type="Gene3D" id="1.10.443.10">
    <property type="entry name" value="Intergrase catalytic core"/>
    <property type="match status" value="1"/>
</dbReference>
<dbReference type="PROSITE" id="PS51898">
    <property type="entry name" value="TYR_RECOMBINASE"/>
    <property type="match status" value="1"/>
</dbReference>
<dbReference type="EMBL" id="QSII01000026">
    <property type="protein sequence ID" value="RHC81146.1"/>
    <property type="molecule type" value="Genomic_DNA"/>
</dbReference>
<dbReference type="InterPro" id="IPR050090">
    <property type="entry name" value="Tyrosine_recombinase_XerCD"/>
</dbReference>
<comment type="caution">
    <text evidence="5">The sequence shown here is derived from an EMBL/GenBank/DDBJ whole genome shotgun (WGS) entry which is preliminary data.</text>
</comment>
<accession>A0A3R6ECN5</accession>
<dbReference type="GO" id="GO:0006310">
    <property type="term" value="P:DNA recombination"/>
    <property type="evidence" value="ECO:0007669"/>
    <property type="project" value="UniProtKB-KW"/>
</dbReference>
<evidence type="ECO:0000256" key="1">
    <source>
        <dbReference type="ARBA" id="ARBA00008857"/>
    </source>
</evidence>
<dbReference type="Gene3D" id="1.10.150.130">
    <property type="match status" value="1"/>
</dbReference>
<dbReference type="SUPFAM" id="SSF56349">
    <property type="entry name" value="DNA breaking-rejoining enzymes"/>
    <property type="match status" value="1"/>
</dbReference>
<dbReference type="InterPro" id="IPR013762">
    <property type="entry name" value="Integrase-like_cat_sf"/>
</dbReference>
<dbReference type="InterPro" id="IPR035386">
    <property type="entry name" value="Arm-DNA-bind_5"/>
</dbReference>
<evidence type="ECO:0000256" key="3">
    <source>
        <dbReference type="ARBA" id="ARBA00023172"/>
    </source>
</evidence>
<dbReference type="PANTHER" id="PTHR30349">
    <property type="entry name" value="PHAGE INTEGRASE-RELATED"/>
    <property type="match status" value="1"/>
</dbReference>
<dbReference type="InterPro" id="IPR025269">
    <property type="entry name" value="SAM-like_dom"/>
</dbReference>
<dbReference type="Pfam" id="PF00589">
    <property type="entry name" value="Phage_integrase"/>
    <property type="match status" value="1"/>
</dbReference>
<reference evidence="5 6" key="1">
    <citation type="submission" date="2018-08" db="EMBL/GenBank/DDBJ databases">
        <title>A genome reference for cultivated species of the human gut microbiota.</title>
        <authorList>
            <person name="Zou Y."/>
            <person name="Xue W."/>
            <person name="Luo G."/>
        </authorList>
    </citation>
    <scope>NUCLEOTIDE SEQUENCE [LARGE SCALE GENOMIC DNA]</scope>
    <source>
        <strain evidence="5 6">AM34-17</strain>
    </source>
</reference>
<dbReference type="GO" id="GO:0003677">
    <property type="term" value="F:DNA binding"/>
    <property type="evidence" value="ECO:0007669"/>
    <property type="project" value="UniProtKB-KW"/>
</dbReference>
<dbReference type="PANTHER" id="PTHR30349:SF64">
    <property type="entry name" value="PROPHAGE INTEGRASE INTD-RELATED"/>
    <property type="match status" value="1"/>
</dbReference>
<dbReference type="Proteomes" id="UP000286260">
    <property type="component" value="Unassembled WGS sequence"/>
</dbReference>
<dbReference type="Pfam" id="PF17293">
    <property type="entry name" value="Arm-DNA-bind_5"/>
    <property type="match status" value="1"/>
</dbReference>
<evidence type="ECO:0000313" key="6">
    <source>
        <dbReference type="Proteomes" id="UP000286260"/>
    </source>
</evidence>
<dbReference type="RefSeq" id="WP_122204907.1">
    <property type="nucleotide sequence ID" value="NZ_QSII01000026.1"/>
</dbReference>
<proteinExistence type="inferred from homology"/>
<feature type="domain" description="Tyr recombinase" evidence="4">
    <location>
        <begin position="203"/>
        <end position="373"/>
    </location>
</feature>
<keyword evidence="2" id="KW-0238">DNA-binding</keyword>
<name>A0A3R6ECN5_9BACT</name>
<dbReference type="AlphaFoldDB" id="A0A3R6ECN5"/>
<dbReference type="InterPro" id="IPR002104">
    <property type="entry name" value="Integrase_catalytic"/>
</dbReference>
<dbReference type="CDD" id="cd01185">
    <property type="entry name" value="INTN1_C_like"/>
    <property type="match status" value="1"/>
</dbReference>